<evidence type="ECO:0000313" key="10">
    <source>
        <dbReference type="Proteomes" id="UP000011021"/>
    </source>
</evidence>
<comment type="caution">
    <text evidence="9">The sequence shown here is derived from an EMBL/GenBank/DDBJ whole genome shotgun (WGS) entry which is preliminary data.</text>
</comment>
<evidence type="ECO:0000256" key="4">
    <source>
        <dbReference type="ARBA" id="ARBA00022630"/>
    </source>
</evidence>
<dbReference type="InterPro" id="IPR051205">
    <property type="entry name" value="UbiH/COQ6_monooxygenase"/>
</dbReference>
<dbReference type="InterPro" id="IPR010971">
    <property type="entry name" value="UbiH/COQ6"/>
</dbReference>
<organism evidence="9 10">
    <name type="scientific">Lautropia mirabilis ATCC 51599</name>
    <dbReference type="NCBI Taxonomy" id="887898"/>
    <lineage>
        <taxon>Bacteria</taxon>
        <taxon>Pseudomonadati</taxon>
        <taxon>Pseudomonadota</taxon>
        <taxon>Betaproteobacteria</taxon>
        <taxon>Burkholderiales</taxon>
        <taxon>Burkholderiaceae</taxon>
        <taxon>Lautropia</taxon>
    </lineage>
</organism>
<dbReference type="SUPFAM" id="SSF51905">
    <property type="entry name" value="FAD/NAD(P)-binding domain"/>
    <property type="match status" value="1"/>
</dbReference>
<protein>
    <submittedName>
        <fullName evidence="9">Ubiquinone biosynthesis hydroxylase, UbiH/UbiF/VisC/COQ6 family</fullName>
        <ecNumber evidence="9">1.14.13.-</ecNumber>
    </submittedName>
</protein>
<dbReference type="NCBIfam" id="NF006593">
    <property type="entry name" value="PRK09126.1"/>
    <property type="match status" value="1"/>
</dbReference>
<dbReference type="eggNOG" id="COG0654">
    <property type="taxonomic scope" value="Bacteria"/>
</dbReference>
<keyword evidence="7" id="KW-0503">Monooxygenase</keyword>
<dbReference type="InterPro" id="IPR002938">
    <property type="entry name" value="FAD-bd"/>
</dbReference>
<evidence type="ECO:0000256" key="5">
    <source>
        <dbReference type="ARBA" id="ARBA00022827"/>
    </source>
</evidence>
<dbReference type="PANTHER" id="PTHR43876:SF25">
    <property type="entry name" value="MONOOXYGENASE NMA2164"/>
    <property type="match status" value="1"/>
</dbReference>
<evidence type="ECO:0000256" key="7">
    <source>
        <dbReference type="ARBA" id="ARBA00023033"/>
    </source>
</evidence>
<gene>
    <name evidence="9" type="ORF">HMPREF0551_2459</name>
</gene>
<keyword evidence="6 9" id="KW-0560">Oxidoreductase</keyword>
<dbReference type="PRINTS" id="PR00420">
    <property type="entry name" value="RNGMNOXGNASE"/>
</dbReference>
<keyword evidence="4" id="KW-0285">Flavoprotein</keyword>
<keyword evidence="10" id="KW-1185">Reference proteome</keyword>
<dbReference type="EMBL" id="AEQP01000023">
    <property type="protein sequence ID" value="EFV93769.1"/>
    <property type="molecule type" value="Genomic_DNA"/>
</dbReference>
<dbReference type="GO" id="GO:0006744">
    <property type="term" value="P:ubiquinone biosynthetic process"/>
    <property type="evidence" value="ECO:0007669"/>
    <property type="project" value="UniProtKB-UniPathway"/>
</dbReference>
<dbReference type="NCBIfam" id="TIGR01988">
    <property type="entry name" value="Ubi-OHases"/>
    <property type="match status" value="1"/>
</dbReference>
<dbReference type="PANTHER" id="PTHR43876">
    <property type="entry name" value="UBIQUINONE BIOSYNTHESIS MONOOXYGENASE COQ6, MITOCHONDRIAL"/>
    <property type="match status" value="1"/>
</dbReference>
<dbReference type="STRING" id="887898.HMPREF0551_2459"/>
<dbReference type="InterPro" id="IPR036188">
    <property type="entry name" value="FAD/NAD-bd_sf"/>
</dbReference>
<evidence type="ECO:0000259" key="8">
    <source>
        <dbReference type="Pfam" id="PF01494"/>
    </source>
</evidence>
<dbReference type="GO" id="GO:0016705">
    <property type="term" value="F:oxidoreductase activity, acting on paired donors, with incorporation or reduction of molecular oxygen"/>
    <property type="evidence" value="ECO:0007669"/>
    <property type="project" value="InterPro"/>
</dbReference>
<dbReference type="RefSeq" id="WP_005674913.1">
    <property type="nucleotide sequence ID" value="NZ_CP146288.1"/>
</dbReference>
<dbReference type="HOGENOM" id="CLU_009665_8_1_4"/>
<name>E7S0J5_9BURK</name>
<keyword evidence="9" id="KW-0830">Ubiquinone</keyword>
<evidence type="ECO:0000256" key="6">
    <source>
        <dbReference type="ARBA" id="ARBA00023002"/>
    </source>
</evidence>
<sequence>MEFDLLISGAGPAGLCLARALADTSLTIGLVEQQPEEALREAAFDGREIALTQRSASLMRELGLWKRIQDVDGAAFSPLRDARVFNGSSPFAMLIGHTLTNRSELGWLVSNHHIRRAAYAEVKAAAEEHGRITLMTGQPITRVLAQGEGEMTEVLLADGTTHRARLLVAADSRFSPTRRAMGVGASMHDFGRTMLVCQMTHEVPHNHVAWEWFDYGQTLALLPMNDDPVTGEHRASTVLTLPHQRIEPLLTMDEAAFGEEMSRRYHGRLGRMKLTSTRHSYPLVGVMPHRLVSRRFACVGDAAVGMHPVTAHGFNFGLLSIDTLAEELRTAHASGKDIGSPDLLARYERRHMLATRPLYEVTKLIATLYTTEAAPAKLLRNAALHLGQRFTPFRKLVAASLTGSL</sequence>
<accession>E7S0J5</accession>
<evidence type="ECO:0000256" key="2">
    <source>
        <dbReference type="ARBA" id="ARBA00004749"/>
    </source>
</evidence>
<dbReference type="Proteomes" id="UP000011021">
    <property type="component" value="Unassembled WGS sequence"/>
</dbReference>
<comment type="pathway">
    <text evidence="2">Cofactor biosynthesis; ubiquinone biosynthesis.</text>
</comment>
<reference evidence="9 10" key="1">
    <citation type="submission" date="2010-12" db="EMBL/GenBank/DDBJ databases">
        <authorList>
            <person name="Muzny D."/>
            <person name="Qin X."/>
            <person name="Deng J."/>
            <person name="Jiang H."/>
            <person name="Liu Y."/>
            <person name="Qu J."/>
            <person name="Song X.-Z."/>
            <person name="Zhang L."/>
            <person name="Thornton R."/>
            <person name="Coyle M."/>
            <person name="Francisco L."/>
            <person name="Jackson L."/>
            <person name="Javaid M."/>
            <person name="Korchina V."/>
            <person name="Kovar C."/>
            <person name="Mata R."/>
            <person name="Mathew T."/>
            <person name="Ngo R."/>
            <person name="Nguyen L."/>
            <person name="Nguyen N."/>
            <person name="Okwuonu G."/>
            <person name="Ongeri F."/>
            <person name="Pham C."/>
            <person name="Simmons D."/>
            <person name="Wilczek-Boney K."/>
            <person name="Hale W."/>
            <person name="Jakkamsetti A."/>
            <person name="Pham P."/>
            <person name="Ruth R."/>
            <person name="San Lucas F."/>
            <person name="Warren J."/>
            <person name="Zhang J."/>
            <person name="Zhao Z."/>
            <person name="Zhou C."/>
            <person name="Zhu D."/>
            <person name="Lee S."/>
            <person name="Bess C."/>
            <person name="Blankenburg K."/>
            <person name="Forbes L."/>
            <person name="Fu Q."/>
            <person name="Gubbala S."/>
            <person name="Hirani K."/>
            <person name="Jayaseelan J.C."/>
            <person name="Lara F."/>
            <person name="Munidasa M."/>
            <person name="Palculict T."/>
            <person name="Patil S."/>
            <person name="Pu L.-L."/>
            <person name="Saada N."/>
            <person name="Tang L."/>
            <person name="Weissenberger G."/>
            <person name="Zhu Y."/>
            <person name="Hemphill L."/>
            <person name="Shang Y."/>
            <person name="Youmans B."/>
            <person name="Ayvaz T."/>
            <person name="Ross M."/>
            <person name="Santibanez J."/>
            <person name="Aqrawi P."/>
            <person name="Gross S."/>
            <person name="Joshi V."/>
            <person name="Fowler G."/>
            <person name="Nazareth L."/>
            <person name="Reid J."/>
            <person name="Worley K."/>
            <person name="Petrosino J."/>
            <person name="Highlander S."/>
            <person name="Gibbs R."/>
        </authorList>
    </citation>
    <scope>NUCLEOTIDE SEQUENCE [LARGE SCALE GENOMIC DNA]</scope>
    <source>
        <strain evidence="9 10">ATCC 51599</strain>
    </source>
</reference>
<dbReference type="Gene3D" id="3.50.50.60">
    <property type="entry name" value="FAD/NAD(P)-binding domain"/>
    <property type="match status" value="2"/>
</dbReference>
<dbReference type="UniPathway" id="UPA00232"/>
<feature type="domain" description="FAD-binding" evidence="8">
    <location>
        <begin position="4"/>
        <end position="350"/>
    </location>
</feature>
<dbReference type="AlphaFoldDB" id="E7S0J5"/>
<comment type="cofactor">
    <cofactor evidence="1">
        <name>FAD</name>
        <dbReference type="ChEBI" id="CHEBI:57692"/>
    </cofactor>
</comment>
<dbReference type="GO" id="GO:0004497">
    <property type="term" value="F:monooxygenase activity"/>
    <property type="evidence" value="ECO:0007669"/>
    <property type="project" value="UniProtKB-KW"/>
</dbReference>
<proteinExistence type="inferred from homology"/>
<evidence type="ECO:0000313" key="9">
    <source>
        <dbReference type="EMBL" id="EFV93769.1"/>
    </source>
</evidence>
<comment type="similarity">
    <text evidence="3">Belongs to the UbiH/COQ6 family.</text>
</comment>
<dbReference type="Pfam" id="PF01494">
    <property type="entry name" value="FAD_binding_3"/>
    <property type="match status" value="1"/>
</dbReference>
<keyword evidence="5" id="KW-0274">FAD</keyword>
<evidence type="ECO:0000256" key="3">
    <source>
        <dbReference type="ARBA" id="ARBA00005349"/>
    </source>
</evidence>
<dbReference type="GO" id="GO:0071949">
    <property type="term" value="F:FAD binding"/>
    <property type="evidence" value="ECO:0007669"/>
    <property type="project" value="InterPro"/>
</dbReference>
<evidence type="ECO:0000256" key="1">
    <source>
        <dbReference type="ARBA" id="ARBA00001974"/>
    </source>
</evidence>
<dbReference type="EC" id="1.14.13.-" evidence="9"/>